<dbReference type="EMBL" id="JXBY01000002">
    <property type="protein sequence ID" value="KJY59175.1"/>
    <property type="molecule type" value="Genomic_DNA"/>
</dbReference>
<evidence type="ECO:0000259" key="1">
    <source>
        <dbReference type="Pfam" id="PF13349"/>
    </source>
</evidence>
<dbReference type="Proteomes" id="UP000033533">
    <property type="component" value="Unassembled WGS sequence"/>
</dbReference>
<protein>
    <recommendedName>
        <fullName evidence="1">DUF4097 domain-containing protein</fullName>
    </recommendedName>
</protein>
<feature type="domain" description="DUF4097" evidence="1">
    <location>
        <begin position="106"/>
        <end position="332"/>
    </location>
</feature>
<dbReference type="OrthoDB" id="9804829at2"/>
<gene>
    <name evidence="2" type="ORF">JF76_01360</name>
</gene>
<name>A0A0F4LKQ7_9LACO</name>
<dbReference type="InterPro" id="IPR025164">
    <property type="entry name" value="Toastrack_DUF4097"/>
</dbReference>
<proteinExistence type="predicted"/>
<reference evidence="2 3" key="1">
    <citation type="submission" date="2014-12" db="EMBL/GenBank/DDBJ databases">
        <title>Comparative genomics of the lactic acid bacteria isolated from the honey bee gut.</title>
        <authorList>
            <person name="Ellegaard K.M."/>
            <person name="Tamarit D."/>
            <person name="Javelind E."/>
            <person name="Olofsson T."/>
            <person name="Andersson S.G."/>
            <person name="Vasquez A."/>
        </authorList>
    </citation>
    <scope>NUCLEOTIDE SEQUENCE [LARGE SCALE GENOMIC DNA]</scope>
    <source>
        <strain evidence="2 3">Biut2</strain>
    </source>
</reference>
<evidence type="ECO:0000313" key="2">
    <source>
        <dbReference type="EMBL" id="KJY59175.1"/>
    </source>
</evidence>
<accession>A0A0F4LKQ7</accession>
<sequence>MTPLIENFISKLALNLTSLSTSEQKYTLDFYRDFLLDGDFQTKEEIVKELGTPDDLAKEIKQDYVKFLTAVTASANDPHASDNYFNGLRVKRYPRRKRTIALENFNQVKLAVKTTDVIIHQGSQFQITVADYSSRPIETNLVKQTLVVKETPIEQKNSVIMFNRLTAVSRVEITVPKLDSLTKISGQSHNGDIMLQNLKLKSIVLNLHNGDIYINNVRVSDEFIFAGQNADCFVTQSKIAQLSSKVQNGDGSFKRSILKQIITQTDDGDIEINQCHANISLQAQDGDVLIRKSQLTDQNIVKSTNGDLKLSQLAHDISVQLKVNDGDIIYRNSSIGNSFNSQSMQSDSLIATLRDGDIIIK</sequence>
<dbReference type="AlphaFoldDB" id="A0A0F4LKQ7"/>
<dbReference type="Pfam" id="PF13349">
    <property type="entry name" value="DUF4097"/>
    <property type="match status" value="1"/>
</dbReference>
<comment type="caution">
    <text evidence="2">The sequence shown here is derived from an EMBL/GenBank/DDBJ whole genome shotgun (WGS) entry which is preliminary data.</text>
</comment>
<dbReference type="PATRIC" id="fig|1218493.3.peg.146"/>
<evidence type="ECO:0000313" key="3">
    <source>
        <dbReference type="Proteomes" id="UP000033533"/>
    </source>
</evidence>
<dbReference type="HOGENOM" id="CLU_766801_0_0_9"/>
<dbReference type="RefSeq" id="WP_052697035.1">
    <property type="nucleotide sequence ID" value="NZ_JBHSZS010000005.1"/>
</dbReference>
<dbReference type="STRING" id="1218493.JF76_01360"/>
<organism evidence="2 3">
    <name type="scientific">Lactobacillus kullabergensis</name>
    <dbReference type="NCBI Taxonomy" id="1218493"/>
    <lineage>
        <taxon>Bacteria</taxon>
        <taxon>Bacillati</taxon>
        <taxon>Bacillota</taxon>
        <taxon>Bacilli</taxon>
        <taxon>Lactobacillales</taxon>
        <taxon>Lactobacillaceae</taxon>
        <taxon>Lactobacillus</taxon>
    </lineage>
</organism>